<dbReference type="Gene3D" id="3.30.70.100">
    <property type="match status" value="1"/>
</dbReference>
<accession>K4AMX8</accession>
<dbReference type="EnsemblPlants" id="KQK93008">
    <property type="protein sequence ID" value="KQK93008"/>
    <property type="gene ID" value="SETIT_040274mg"/>
</dbReference>
<dbReference type="EMBL" id="AGNK02006154">
    <property type="status" value="NOT_ANNOTATED_CDS"/>
    <property type="molecule type" value="Genomic_DNA"/>
</dbReference>
<dbReference type="eggNOG" id="ENOG502QPSK">
    <property type="taxonomic scope" value="Eukaryota"/>
</dbReference>
<dbReference type="InterPro" id="IPR044662">
    <property type="entry name" value="HS1/DABB1-like"/>
</dbReference>
<name>K4AMX8_SETIT</name>
<dbReference type="HOGENOM" id="CLU_077793_0_0_1"/>
<dbReference type="InterPro" id="IPR013097">
    <property type="entry name" value="Dabb"/>
</dbReference>
<feature type="domain" description="Stress-response A/B barrel" evidence="2">
    <location>
        <begin position="102"/>
        <end position="195"/>
    </location>
</feature>
<dbReference type="PANTHER" id="PTHR33178">
    <property type="match status" value="1"/>
</dbReference>
<dbReference type="STRING" id="4555.K4AMX8"/>
<dbReference type="PANTHER" id="PTHR33178:SF5">
    <property type="entry name" value="EXPRESSED PROTEIN"/>
    <property type="match status" value="1"/>
</dbReference>
<evidence type="ECO:0000313" key="4">
    <source>
        <dbReference type="Proteomes" id="UP000004995"/>
    </source>
</evidence>
<dbReference type="PROSITE" id="PS51502">
    <property type="entry name" value="S_R_A_B_BARREL"/>
    <property type="match status" value="1"/>
</dbReference>
<dbReference type="AlphaFoldDB" id="K4AMX8"/>
<sequence>MLAPASAQVHHTIRSVASCFGLHQRSVLNLDRCRIEDPNSENFTHAVFMRFQQKEDIAKFQSSAYYSKILDEHGSVSVDFESEVEDDIIPLFRRGEDFNYGVEFMLLISFLETASREAMEDASSSLQSLISQCSSFIVQATCGCCLNPENGYNHAAVIRFPSSDDLKLFRESIEYKDMWASKFHPVVEKSLELHFSVDPVGNQLM</sequence>
<evidence type="ECO:0000256" key="1">
    <source>
        <dbReference type="ARBA" id="ARBA00011738"/>
    </source>
</evidence>
<evidence type="ECO:0000259" key="2">
    <source>
        <dbReference type="PROSITE" id="PS51502"/>
    </source>
</evidence>
<proteinExistence type="predicted"/>
<dbReference type="Proteomes" id="UP000004995">
    <property type="component" value="Unassembled WGS sequence"/>
</dbReference>
<comment type="subunit">
    <text evidence="1">Homodimer.</text>
</comment>
<keyword evidence="4" id="KW-1185">Reference proteome</keyword>
<dbReference type="InParanoid" id="K4AMX8"/>
<organism evidence="3 4">
    <name type="scientific">Setaria italica</name>
    <name type="common">Foxtail millet</name>
    <name type="synonym">Panicum italicum</name>
    <dbReference type="NCBI Taxonomy" id="4555"/>
    <lineage>
        <taxon>Eukaryota</taxon>
        <taxon>Viridiplantae</taxon>
        <taxon>Streptophyta</taxon>
        <taxon>Embryophyta</taxon>
        <taxon>Tracheophyta</taxon>
        <taxon>Spermatophyta</taxon>
        <taxon>Magnoliopsida</taxon>
        <taxon>Liliopsida</taxon>
        <taxon>Poales</taxon>
        <taxon>Poaceae</taxon>
        <taxon>PACMAD clade</taxon>
        <taxon>Panicoideae</taxon>
        <taxon>Panicodae</taxon>
        <taxon>Paniceae</taxon>
        <taxon>Cenchrinae</taxon>
        <taxon>Setaria</taxon>
    </lineage>
</organism>
<reference evidence="3" key="2">
    <citation type="submission" date="2018-08" db="UniProtKB">
        <authorList>
            <consortium name="EnsemblPlants"/>
        </authorList>
    </citation>
    <scope>IDENTIFICATION</scope>
    <source>
        <strain evidence="3">Yugu1</strain>
    </source>
</reference>
<dbReference type="OMA" id="YCHGLIN"/>
<reference evidence="4" key="1">
    <citation type="journal article" date="2012" name="Nat. Biotechnol.">
        <title>Reference genome sequence of the model plant Setaria.</title>
        <authorList>
            <person name="Bennetzen J.L."/>
            <person name="Schmutz J."/>
            <person name="Wang H."/>
            <person name="Percifield R."/>
            <person name="Hawkins J."/>
            <person name="Pontaroli A.C."/>
            <person name="Estep M."/>
            <person name="Feng L."/>
            <person name="Vaughn J.N."/>
            <person name="Grimwood J."/>
            <person name="Jenkins J."/>
            <person name="Barry K."/>
            <person name="Lindquist E."/>
            <person name="Hellsten U."/>
            <person name="Deshpande S."/>
            <person name="Wang X."/>
            <person name="Wu X."/>
            <person name="Mitros T."/>
            <person name="Triplett J."/>
            <person name="Yang X."/>
            <person name="Ye C.Y."/>
            <person name="Mauro-Herrera M."/>
            <person name="Wang L."/>
            <person name="Li P."/>
            <person name="Sharma M."/>
            <person name="Sharma R."/>
            <person name="Ronald P.C."/>
            <person name="Panaud O."/>
            <person name="Kellogg E.A."/>
            <person name="Brutnell T.P."/>
            <person name="Doust A.N."/>
            <person name="Tuskan G.A."/>
            <person name="Rokhsar D."/>
            <person name="Devos K.M."/>
        </authorList>
    </citation>
    <scope>NUCLEOTIDE SEQUENCE [LARGE SCALE GENOMIC DNA]</scope>
    <source>
        <strain evidence="4">cv. Yugu1</strain>
    </source>
</reference>
<dbReference type="Gramene" id="KQK93008">
    <property type="protein sequence ID" value="KQK93008"/>
    <property type="gene ID" value="SETIT_040274mg"/>
</dbReference>
<evidence type="ECO:0000313" key="3">
    <source>
        <dbReference type="EnsemblPlants" id="KQK93008"/>
    </source>
</evidence>
<dbReference type="SUPFAM" id="SSF54909">
    <property type="entry name" value="Dimeric alpha+beta barrel"/>
    <property type="match status" value="1"/>
</dbReference>
<dbReference type="InterPro" id="IPR011008">
    <property type="entry name" value="Dimeric_a/b-barrel"/>
</dbReference>
<dbReference type="FunCoup" id="K4AMX8">
    <property type="interactions" value="1822"/>
</dbReference>
<protein>
    <recommendedName>
        <fullName evidence="2">Stress-response A/B barrel domain-containing protein</fullName>
    </recommendedName>
</protein>